<name>A0AAN5D8B8_9BILA</name>
<proteinExistence type="inferred from homology"/>
<keyword evidence="5 6" id="KW-0472">Membrane</keyword>
<comment type="caution">
    <text evidence="6">Lacks conserved residue(s) required for the propagation of feature annotation.</text>
</comment>
<comment type="subcellular location">
    <subcellularLocation>
        <location evidence="1">Membrane</location>
        <topology evidence="1">Multi-pass membrane protein</topology>
    </subcellularLocation>
</comment>
<organism evidence="7 8">
    <name type="scientific">Pristionchus mayeri</name>
    <dbReference type="NCBI Taxonomy" id="1317129"/>
    <lineage>
        <taxon>Eukaryota</taxon>
        <taxon>Metazoa</taxon>
        <taxon>Ecdysozoa</taxon>
        <taxon>Nematoda</taxon>
        <taxon>Chromadorea</taxon>
        <taxon>Rhabditida</taxon>
        <taxon>Rhabditina</taxon>
        <taxon>Diplogasteromorpha</taxon>
        <taxon>Diplogasteroidea</taxon>
        <taxon>Neodiplogasteridae</taxon>
        <taxon>Pristionchus</taxon>
    </lineage>
</organism>
<comment type="caution">
    <text evidence="7">The sequence shown here is derived from an EMBL/GenBank/DDBJ whole genome shotgun (WGS) entry which is preliminary data.</text>
</comment>
<dbReference type="AlphaFoldDB" id="A0AAN5D8B8"/>
<evidence type="ECO:0000313" key="8">
    <source>
        <dbReference type="Proteomes" id="UP001328107"/>
    </source>
</evidence>
<evidence type="ECO:0000256" key="2">
    <source>
        <dbReference type="ARBA" id="ARBA00005692"/>
    </source>
</evidence>
<protein>
    <recommendedName>
        <fullName evidence="6">Serpentine receptor class gamma</fullName>
    </recommendedName>
</protein>
<dbReference type="GO" id="GO:0007606">
    <property type="term" value="P:sensory perception of chemical stimulus"/>
    <property type="evidence" value="ECO:0007669"/>
    <property type="project" value="UniProtKB-UniRule"/>
</dbReference>
<gene>
    <name evidence="7" type="ORF">PMAYCL1PPCAC_27700</name>
</gene>
<dbReference type="Pfam" id="PF02118">
    <property type="entry name" value="Srg"/>
    <property type="match status" value="1"/>
</dbReference>
<accession>A0AAN5D8B8</accession>
<feature type="transmembrane region" description="Helical" evidence="6">
    <location>
        <begin position="159"/>
        <end position="181"/>
    </location>
</feature>
<keyword evidence="4 6" id="KW-1133">Transmembrane helix</keyword>
<keyword evidence="3 6" id="KW-0812">Transmembrane</keyword>
<comment type="similarity">
    <text evidence="2 6">Belongs to the nematode receptor-like protein srg family.</text>
</comment>
<evidence type="ECO:0000256" key="5">
    <source>
        <dbReference type="ARBA" id="ARBA00023136"/>
    </source>
</evidence>
<dbReference type="Proteomes" id="UP001328107">
    <property type="component" value="Unassembled WGS sequence"/>
</dbReference>
<evidence type="ECO:0000256" key="3">
    <source>
        <dbReference type="ARBA" id="ARBA00022692"/>
    </source>
</evidence>
<dbReference type="EMBL" id="BTRK01000006">
    <property type="protein sequence ID" value="GMR57505.1"/>
    <property type="molecule type" value="Genomic_DNA"/>
</dbReference>
<evidence type="ECO:0000256" key="4">
    <source>
        <dbReference type="ARBA" id="ARBA00022989"/>
    </source>
</evidence>
<reference evidence="8" key="1">
    <citation type="submission" date="2022-10" db="EMBL/GenBank/DDBJ databases">
        <title>Genome assembly of Pristionchus species.</title>
        <authorList>
            <person name="Yoshida K."/>
            <person name="Sommer R.J."/>
        </authorList>
    </citation>
    <scope>NUCLEOTIDE SEQUENCE [LARGE SCALE GENOMIC DNA]</scope>
    <source>
        <strain evidence="8">RS5460</strain>
    </source>
</reference>
<dbReference type="InterPro" id="IPR000609">
    <property type="entry name" value="7TM_GPCR_serpentine_rcpt_Srg"/>
</dbReference>
<dbReference type="GO" id="GO:0016020">
    <property type="term" value="C:membrane"/>
    <property type="evidence" value="ECO:0007669"/>
    <property type="project" value="UniProtKB-SubCell"/>
</dbReference>
<dbReference type="GO" id="GO:0004888">
    <property type="term" value="F:transmembrane signaling receptor activity"/>
    <property type="evidence" value="ECO:0007669"/>
    <property type="project" value="InterPro"/>
</dbReference>
<feature type="transmembrane region" description="Helical" evidence="6">
    <location>
        <begin position="22"/>
        <end position="42"/>
    </location>
</feature>
<dbReference type="PANTHER" id="PTHR31552:SF8">
    <property type="entry name" value="SERPENTINE RECEPTOR CLASS GAMMA"/>
    <property type="match status" value="1"/>
</dbReference>
<feature type="transmembrane region" description="Helical" evidence="6">
    <location>
        <begin position="62"/>
        <end position="85"/>
    </location>
</feature>
<sequence>YFVVIYAMYGGVRRVLNRSFKVIFTLTAVVNIATWLNAWLNMRLQRESAFFEYFEWLNEHQVLSDILAVLISQFYYAQNVCLLMLTLDRFAVIWSVTHNTMWWNKYYLPITFFLQLFCVALYLISRWPIHRVFYFDKEAGFYSFYYDKSINCNHERATSIQLCFGVVILFVCSVLNILSIWKLRRLRKTTSISKEIAFFLIC</sequence>
<evidence type="ECO:0000256" key="6">
    <source>
        <dbReference type="RuleBase" id="RU280813"/>
    </source>
</evidence>
<feature type="non-terminal residue" evidence="7">
    <location>
        <position position="1"/>
    </location>
</feature>
<evidence type="ECO:0000313" key="7">
    <source>
        <dbReference type="EMBL" id="GMR57505.1"/>
    </source>
</evidence>
<feature type="transmembrane region" description="Helical" evidence="6">
    <location>
        <begin position="106"/>
        <end position="124"/>
    </location>
</feature>
<feature type="non-terminal residue" evidence="7">
    <location>
        <position position="202"/>
    </location>
</feature>
<dbReference type="PANTHER" id="PTHR31552">
    <property type="entry name" value="SERPENTINE RECEPTOR CLASS GAMMA"/>
    <property type="match status" value="1"/>
</dbReference>
<evidence type="ECO:0000256" key="1">
    <source>
        <dbReference type="ARBA" id="ARBA00004141"/>
    </source>
</evidence>
<keyword evidence="8" id="KW-1185">Reference proteome</keyword>